<evidence type="ECO:0000313" key="2">
    <source>
        <dbReference type="EMBL" id="KAF7670987.1"/>
    </source>
</evidence>
<organism evidence="2 3">
    <name type="scientific">Alternaria burnsii</name>
    <dbReference type="NCBI Taxonomy" id="1187904"/>
    <lineage>
        <taxon>Eukaryota</taxon>
        <taxon>Fungi</taxon>
        <taxon>Dikarya</taxon>
        <taxon>Ascomycota</taxon>
        <taxon>Pezizomycotina</taxon>
        <taxon>Dothideomycetes</taxon>
        <taxon>Pleosporomycetidae</taxon>
        <taxon>Pleosporales</taxon>
        <taxon>Pleosporineae</taxon>
        <taxon>Pleosporaceae</taxon>
        <taxon>Alternaria</taxon>
        <taxon>Alternaria sect. Alternaria</taxon>
    </lineage>
</organism>
<dbReference type="Proteomes" id="UP000596902">
    <property type="component" value="Unassembled WGS sequence"/>
</dbReference>
<feature type="non-terminal residue" evidence="2">
    <location>
        <position position="1"/>
    </location>
</feature>
<keyword evidence="1" id="KW-0472">Membrane</keyword>
<protein>
    <submittedName>
        <fullName evidence="2">Uncharacterized protein</fullName>
    </submittedName>
</protein>
<keyword evidence="3" id="KW-1185">Reference proteome</keyword>
<dbReference type="GeneID" id="62209176"/>
<evidence type="ECO:0000256" key="1">
    <source>
        <dbReference type="SAM" id="Phobius"/>
    </source>
</evidence>
<dbReference type="RefSeq" id="XP_038781369.1">
    <property type="nucleotide sequence ID" value="XM_038935998.1"/>
</dbReference>
<proteinExistence type="predicted"/>
<accession>A0A8H7ATE6</accession>
<evidence type="ECO:0000313" key="3">
    <source>
        <dbReference type="Proteomes" id="UP000596902"/>
    </source>
</evidence>
<keyword evidence="1" id="KW-1133">Transmembrane helix</keyword>
<comment type="caution">
    <text evidence="2">The sequence shown here is derived from an EMBL/GenBank/DDBJ whole genome shotgun (WGS) entry which is preliminary data.</text>
</comment>
<gene>
    <name evidence="2" type="ORF">GT037_010951</name>
</gene>
<dbReference type="EMBL" id="JAAABM010000026">
    <property type="protein sequence ID" value="KAF7670987.1"/>
    <property type="molecule type" value="Genomic_DNA"/>
</dbReference>
<name>A0A8H7ATE6_9PLEO</name>
<reference evidence="2" key="1">
    <citation type="submission" date="2020-01" db="EMBL/GenBank/DDBJ databases">
        <authorList>
            <person name="Feng Z.H.Z."/>
        </authorList>
    </citation>
    <scope>NUCLEOTIDE SEQUENCE</scope>
    <source>
        <strain evidence="2">CBS107.38</strain>
    </source>
</reference>
<dbReference type="AlphaFoldDB" id="A0A8H7ATE6"/>
<keyword evidence="1" id="KW-0812">Transmembrane</keyword>
<feature type="transmembrane region" description="Helical" evidence="1">
    <location>
        <begin position="12"/>
        <end position="33"/>
    </location>
</feature>
<reference evidence="2" key="2">
    <citation type="submission" date="2020-08" db="EMBL/GenBank/DDBJ databases">
        <title>Draft Genome Sequence of Cumin Blight Pathogen Alternaria burnsii.</title>
        <authorList>
            <person name="Feng Z."/>
        </authorList>
    </citation>
    <scope>NUCLEOTIDE SEQUENCE</scope>
    <source>
        <strain evidence="2">CBS107.38</strain>
    </source>
</reference>
<sequence length="63" mass="7191">TLASKYSTYSIYSIALVVETFLALYILAIYILYVPTKLSLSVDFFTLLYSTSTRSLFYKVSNN</sequence>